<dbReference type="RefSeq" id="WP_149796990.1">
    <property type="nucleotide sequence ID" value="NZ_FMYT01000045.1"/>
</dbReference>
<dbReference type="Proteomes" id="UP000324896">
    <property type="component" value="Unassembled WGS sequence"/>
</dbReference>
<comment type="similarity">
    <text evidence="1">Belongs to the phosphate/phosphite/phosphonate binding protein family.</text>
</comment>
<dbReference type="AlphaFoldDB" id="A0A1G6TJ71"/>
<evidence type="ECO:0000256" key="1">
    <source>
        <dbReference type="ARBA" id="ARBA00007162"/>
    </source>
</evidence>
<dbReference type="Gene3D" id="3.40.190.10">
    <property type="entry name" value="Periplasmic binding protein-like II"/>
    <property type="match status" value="2"/>
</dbReference>
<dbReference type="InterPro" id="IPR005770">
    <property type="entry name" value="PhnD"/>
</dbReference>
<dbReference type="PANTHER" id="PTHR35841:SF1">
    <property type="entry name" value="PHOSPHONATES-BINDING PERIPLASMIC PROTEIN"/>
    <property type="match status" value="1"/>
</dbReference>
<reference evidence="4 5" key="1">
    <citation type="submission" date="2016-10" db="EMBL/GenBank/DDBJ databases">
        <authorList>
            <person name="Varghese N."/>
            <person name="Submissions S."/>
        </authorList>
    </citation>
    <scope>NUCLEOTIDE SEQUENCE [LARGE SCALE GENOMIC DNA]</scope>
    <source>
        <strain evidence="4 5">WG10</strain>
    </source>
</reference>
<evidence type="ECO:0000313" key="4">
    <source>
        <dbReference type="EMBL" id="SDD28904.1"/>
    </source>
</evidence>
<keyword evidence="2" id="KW-0732">Signal</keyword>
<evidence type="ECO:0000259" key="3">
    <source>
        <dbReference type="SMART" id="SM00062"/>
    </source>
</evidence>
<dbReference type="SUPFAM" id="SSF53850">
    <property type="entry name" value="Periplasmic binding protein-like II"/>
    <property type="match status" value="1"/>
</dbReference>
<accession>A0A1G6TJ71</accession>
<dbReference type="EMBL" id="FMYT01000045">
    <property type="protein sequence ID" value="SDD28904.1"/>
    <property type="molecule type" value="Genomic_DNA"/>
</dbReference>
<dbReference type="PANTHER" id="PTHR35841">
    <property type="entry name" value="PHOSPHONATES-BINDING PERIPLASMIC PROTEIN"/>
    <property type="match status" value="1"/>
</dbReference>
<name>A0A1G6TJ71_9FIRM</name>
<dbReference type="SMART" id="SM00062">
    <property type="entry name" value="PBPb"/>
    <property type="match status" value="1"/>
</dbReference>
<evidence type="ECO:0000313" key="5">
    <source>
        <dbReference type="Proteomes" id="UP000324896"/>
    </source>
</evidence>
<dbReference type="Pfam" id="PF12974">
    <property type="entry name" value="Phosphonate-bd"/>
    <property type="match status" value="1"/>
</dbReference>
<dbReference type="NCBIfam" id="TIGR01098">
    <property type="entry name" value="3A0109s03R"/>
    <property type="match status" value="1"/>
</dbReference>
<protein>
    <submittedName>
        <fullName evidence="4">Phosphonate transport system substrate-binding protein</fullName>
    </submittedName>
</protein>
<organism evidence="4 5">
    <name type="scientific">Halanaerobium congolense</name>
    <dbReference type="NCBI Taxonomy" id="54121"/>
    <lineage>
        <taxon>Bacteria</taxon>
        <taxon>Bacillati</taxon>
        <taxon>Bacillota</taxon>
        <taxon>Clostridia</taxon>
        <taxon>Halanaerobiales</taxon>
        <taxon>Halanaerobiaceae</taxon>
        <taxon>Halanaerobium</taxon>
    </lineage>
</organism>
<dbReference type="GO" id="GO:0055085">
    <property type="term" value="P:transmembrane transport"/>
    <property type="evidence" value="ECO:0007669"/>
    <property type="project" value="InterPro"/>
</dbReference>
<evidence type="ECO:0000256" key="2">
    <source>
        <dbReference type="ARBA" id="ARBA00022729"/>
    </source>
</evidence>
<gene>
    <name evidence="4" type="ORF">SAMN04488597_1454</name>
</gene>
<proteinExistence type="inferred from homology"/>
<dbReference type="GO" id="GO:0043190">
    <property type="term" value="C:ATP-binding cassette (ABC) transporter complex"/>
    <property type="evidence" value="ECO:0007669"/>
    <property type="project" value="InterPro"/>
</dbReference>
<feature type="domain" description="Solute-binding protein family 3/N-terminal" evidence="3">
    <location>
        <begin position="35"/>
        <end position="271"/>
    </location>
</feature>
<dbReference type="InterPro" id="IPR001638">
    <property type="entry name" value="Solute-binding_3/MltF_N"/>
</dbReference>
<sequence length="293" mass="32222">MKKNISVTIMCLVIMVLIGLGNSYVYAGQDNGIDKLVVALLPDESPSTVIRNNKPLEAYLEKELDIEIELVVTTDYSSMIESMRKGHIDIGYFGPLSYVLLKQKMDNVVPFAAKLDKGQPTYHAVVIAGADTGIAKISDIKGKTVAFGDVASTSSHLIPKEMIKSQAGLEVGEDYDQQFVGSHDAVAMAVQNGNAQAGGLSKAIFDSLIKRGIIDKSKVKEIKLSKPYPNYPWAIRTDLPDDLQEQVKQAFYDLEDEDIFNALKADGFAPIKDDDYDIIRNMVDILGINLEEM</sequence>